<dbReference type="EMBL" id="KQ459590">
    <property type="protein sequence ID" value="KPI97447.1"/>
    <property type="molecule type" value="Genomic_DNA"/>
</dbReference>
<dbReference type="Proteomes" id="UP000053268">
    <property type="component" value="Unassembled WGS sequence"/>
</dbReference>
<protein>
    <submittedName>
        <fullName evidence="2">Uncharacterized protein</fullName>
    </submittedName>
</protein>
<keyword evidence="3" id="KW-1185">Reference proteome</keyword>
<name>A0A194PVU5_PAPXU</name>
<feature type="compositionally biased region" description="Basic and acidic residues" evidence="1">
    <location>
        <begin position="41"/>
        <end position="57"/>
    </location>
</feature>
<proteinExistence type="predicted"/>
<accession>A0A194PVU5</accession>
<evidence type="ECO:0000313" key="2">
    <source>
        <dbReference type="EMBL" id="KPI97447.1"/>
    </source>
</evidence>
<organism evidence="2 3">
    <name type="scientific">Papilio xuthus</name>
    <name type="common">Asian swallowtail butterfly</name>
    <dbReference type="NCBI Taxonomy" id="66420"/>
    <lineage>
        <taxon>Eukaryota</taxon>
        <taxon>Metazoa</taxon>
        <taxon>Ecdysozoa</taxon>
        <taxon>Arthropoda</taxon>
        <taxon>Hexapoda</taxon>
        <taxon>Insecta</taxon>
        <taxon>Pterygota</taxon>
        <taxon>Neoptera</taxon>
        <taxon>Endopterygota</taxon>
        <taxon>Lepidoptera</taxon>
        <taxon>Glossata</taxon>
        <taxon>Ditrysia</taxon>
        <taxon>Papilionoidea</taxon>
        <taxon>Papilionidae</taxon>
        <taxon>Papilioninae</taxon>
        <taxon>Papilio</taxon>
    </lineage>
</organism>
<reference evidence="2 3" key="1">
    <citation type="journal article" date="2015" name="Nat. Commun.">
        <title>Outbred genome sequencing and CRISPR/Cas9 gene editing in butterflies.</title>
        <authorList>
            <person name="Li X."/>
            <person name="Fan D."/>
            <person name="Zhang W."/>
            <person name="Liu G."/>
            <person name="Zhang L."/>
            <person name="Zhao L."/>
            <person name="Fang X."/>
            <person name="Chen L."/>
            <person name="Dong Y."/>
            <person name="Chen Y."/>
            <person name="Ding Y."/>
            <person name="Zhao R."/>
            <person name="Feng M."/>
            <person name="Zhu Y."/>
            <person name="Feng Y."/>
            <person name="Jiang X."/>
            <person name="Zhu D."/>
            <person name="Xiang H."/>
            <person name="Feng X."/>
            <person name="Li S."/>
            <person name="Wang J."/>
            <person name="Zhang G."/>
            <person name="Kronforst M.R."/>
            <person name="Wang W."/>
        </authorList>
    </citation>
    <scope>NUCLEOTIDE SEQUENCE [LARGE SCALE GENOMIC DNA]</scope>
    <source>
        <strain evidence="2">Ya'a_city_454_Px</strain>
        <tissue evidence="2">Whole body</tissue>
    </source>
</reference>
<evidence type="ECO:0000256" key="1">
    <source>
        <dbReference type="SAM" id="MobiDB-lite"/>
    </source>
</evidence>
<dbReference type="AlphaFoldDB" id="A0A194PVU5"/>
<sequence length="66" mass="7168">MSSLTSLVNNLGRDEIGRDKSIVGALHWVGTDATRPSPSVRSERCTRTDHVPAKCGRDATPARVHK</sequence>
<gene>
    <name evidence="2" type="ORF">RR46_09354</name>
</gene>
<evidence type="ECO:0000313" key="3">
    <source>
        <dbReference type="Proteomes" id="UP000053268"/>
    </source>
</evidence>
<feature type="region of interest" description="Disordered" evidence="1">
    <location>
        <begin position="33"/>
        <end position="66"/>
    </location>
</feature>